<dbReference type="SUPFAM" id="SSF54197">
    <property type="entry name" value="HIT-like"/>
    <property type="match status" value="1"/>
</dbReference>
<sequence length="325" mass="37144">MDNELLGVAEGLVSRFRFERLLKQDQAGRRIALLGSIDGSCAVLVVERAAFDVSEQSLANLTSSLEQIHTLGTNSVYHWYLASTRHLPGAPSASLKINLFFPASEKHVRKYSEQRMHLVMETPEIYNKHIRPYMEKMREPSRLQWMRNIIDQKAEVDDVIFRSQRSNSRAFVLLPDLNWDRATINSLHLLVIVDCNNIWSLRDLKKRDIPWLWDLRAEVTTATITAYPSLRPDQIKFYVHYLPTYFHFHIHVVHVLLDSGSTQAVGKAIALESIISQLQTMAGDDNVGMDSVLMTYAIGEEDTVWSDVLEPLAKNTSSIRTDNHD</sequence>
<dbReference type="InterPro" id="IPR008594">
    <property type="entry name" value="DcpS/DCS2"/>
</dbReference>
<dbReference type="GO" id="GO:0000932">
    <property type="term" value="C:P-body"/>
    <property type="evidence" value="ECO:0007669"/>
    <property type="project" value="TreeGrafter"/>
</dbReference>
<organism evidence="3 4">
    <name type="scientific">Lophiotrema nucula</name>
    <dbReference type="NCBI Taxonomy" id="690887"/>
    <lineage>
        <taxon>Eukaryota</taxon>
        <taxon>Fungi</taxon>
        <taxon>Dikarya</taxon>
        <taxon>Ascomycota</taxon>
        <taxon>Pezizomycotina</taxon>
        <taxon>Dothideomycetes</taxon>
        <taxon>Pleosporomycetidae</taxon>
        <taxon>Pleosporales</taxon>
        <taxon>Lophiotremataceae</taxon>
        <taxon>Lophiotrema</taxon>
    </lineage>
</organism>
<dbReference type="PANTHER" id="PTHR12978">
    <property type="entry name" value="HISTIDINE TRIAD HIT PROTEIN MEMBER"/>
    <property type="match status" value="1"/>
</dbReference>
<keyword evidence="4" id="KW-1185">Reference proteome</keyword>
<dbReference type="EMBL" id="ML977345">
    <property type="protein sequence ID" value="KAF2108878.1"/>
    <property type="molecule type" value="Genomic_DNA"/>
</dbReference>
<reference evidence="3" key="1">
    <citation type="journal article" date="2020" name="Stud. Mycol.">
        <title>101 Dothideomycetes genomes: a test case for predicting lifestyles and emergence of pathogens.</title>
        <authorList>
            <person name="Haridas S."/>
            <person name="Albert R."/>
            <person name="Binder M."/>
            <person name="Bloem J."/>
            <person name="Labutti K."/>
            <person name="Salamov A."/>
            <person name="Andreopoulos B."/>
            <person name="Baker S."/>
            <person name="Barry K."/>
            <person name="Bills G."/>
            <person name="Bluhm B."/>
            <person name="Cannon C."/>
            <person name="Castanera R."/>
            <person name="Culley D."/>
            <person name="Daum C."/>
            <person name="Ezra D."/>
            <person name="Gonzalez J."/>
            <person name="Henrissat B."/>
            <person name="Kuo A."/>
            <person name="Liang C."/>
            <person name="Lipzen A."/>
            <person name="Lutzoni F."/>
            <person name="Magnuson J."/>
            <person name="Mondo S."/>
            <person name="Nolan M."/>
            <person name="Ohm R."/>
            <person name="Pangilinan J."/>
            <person name="Park H.-J."/>
            <person name="Ramirez L."/>
            <person name="Alfaro M."/>
            <person name="Sun H."/>
            <person name="Tritt A."/>
            <person name="Yoshinaga Y."/>
            <person name="Zwiers L.-H."/>
            <person name="Turgeon B."/>
            <person name="Goodwin S."/>
            <person name="Spatafora J."/>
            <person name="Crous P."/>
            <person name="Grigoriev I."/>
        </authorList>
    </citation>
    <scope>NUCLEOTIDE SEQUENCE</scope>
    <source>
        <strain evidence="3">CBS 627.86</strain>
    </source>
</reference>
<dbReference type="GO" id="GO:0016787">
    <property type="term" value="F:hydrolase activity"/>
    <property type="evidence" value="ECO:0007669"/>
    <property type="project" value="InterPro"/>
</dbReference>
<dbReference type="InterPro" id="IPR036265">
    <property type="entry name" value="HIT-like_sf"/>
</dbReference>
<evidence type="ECO:0000256" key="2">
    <source>
        <dbReference type="PIRSR" id="PIRSR028973-1"/>
    </source>
</evidence>
<evidence type="ECO:0000313" key="3">
    <source>
        <dbReference type="EMBL" id="KAF2108878.1"/>
    </source>
</evidence>
<dbReference type="OrthoDB" id="10264956at2759"/>
<gene>
    <name evidence="3" type="ORF">BDV96DRAFT_605312</name>
</gene>
<dbReference type="GO" id="GO:0000340">
    <property type="term" value="F:RNA 7-methylguanosine cap binding"/>
    <property type="evidence" value="ECO:0007669"/>
    <property type="project" value="TreeGrafter"/>
</dbReference>
<dbReference type="Gene3D" id="3.30.428.10">
    <property type="entry name" value="HIT-like"/>
    <property type="match status" value="1"/>
</dbReference>
<evidence type="ECO:0000313" key="4">
    <source>
        <dbReference type="Proteomes" id="UP000799770"/>
    </source>
</evidence>
<feature type="active site" description="Nucleophile" evidence="2">
    <location>
        <position position="249"/>
    </location>
</feature>
<dbReference type="GO" id="GO:0000290">
    <property type="term" value="P:deadenylation-dependent decapping of nuclear-transcribed mRNA"/>
    <property type="evidence" value="ECO:0007669"/>
    <property type="project" value="InterPro"/>
</dbReference>
<dbReference type="GO" id="GO:0005634">
    <property type="term" value="C:nucleus"/>
    <property type="evidence" value="ECO:0007669"/>
    <property type="project" value="TreeGrafter"/>
</dbReference>
<name>A0A6A5YS15_9PLEO</name>
<dbReference type="Proteomes" id="UP000799770">
    <property type="component" value="Unassembled WGS sequence"/>
</dbReference>
<dbReference type="Pfam" id="PF11969">
    <property type="entry name" value="DcpS_C"/>
    <property type="match status" value="1"/>
</dbReference>
<proteinExistence type="inferred from homology"/>
<protein>
    <submittedName>
        <fullName evidence="3">HIT-like domain-containing protein</fullName>
    </submittedName>
</protein>
<dbReference type="PANTHER" id="PTHR12978:SF0">
    <property type="entry name" value="M7GPPPX DIPHOSPHATASE"/>
    <property type="match status" value="1"/>
</dbReference>
<dbReference type="SUPFAM" id="SSF102860">
    <property type="entry name" value="mRNA decapping enzyme DcpS N-terminal domain"/>
    <property type="match status" value="1"/>
</dbReference>
<dbReference type="InterPro" id="IPR011145">
    <property type="entry name" value="Scavenger_mRNA_decap_enz_N"/>
</dbReference>
<dbReference type="Pfam" id="PF05652">
    <property type="entry name" value="DcpS"/>
    <property type="match status" value="1"/>
</dbReference>
<accession>A0A6A5YS15</accession>
<dbReference type="Gene3D" id="3.30.200.40">
    <property type="entry name" value="Scavenger mRNA decapping enzyme, N-terminal domain"/>
    <property type="match status" value="1"/>
</dbReference>
<dbReference type="AlphaFoldDB" id="A0A6A5YS15"/>
<dbReference type="PIRSF" id="PIRSF028973">
    <property type="entry name" value="Scavenger_mRNA_decap_enz"/>
    <property type="match status" value="1"/>
</dbReference>
<comment type="similarity">
    <text evidence="1">Belongs to the HIT family.</text>
</comment>
<evidence type="ECO:0000256" key="1">
    <source>
        <dbReference type="ARBA" id="ARBA00010208"/>
    </source>
</evidence>